<feature type="chain" id="PRO_5007847491" evidence="1">
    <location>
        <begin position="23"/>
        <end position="152"/>
    </location>
</feature>
<evidence type="ECO:0000313" key="3">
    <source>
        <dbReference type="Proteomes" id="UP000076574"/>
    </source>
</evidence>
<dbReference type="RefSeq" id="WP_068737550.1">
    <property type="nucleotide sequence ID" value="NZ_LVYV01000054.1"/>
</dbReference>
<keyword evidence="3" id="KW-1185">Reference proteome</keyword>
<dbReference type="AlphaFoldDB" id="A0A163XE78"/>
<sequence length="152" mass="16532">MKFVTGLLAAVLLFAGVGASHAVVRIADDRGGRIGTYVDRYQGLRTSGETVIIDGLCASACTIVLGAVPRDRICVTSNANLGFHAAWDMGANGRAVTNPEATQMLYSMYPTQIRRWISRRGGLKTQMIFLRGRQLMGMYKPCYMDAHASSAR</sequence>
<dbReference type="STRING" id="943830.A4A58_16220"/>
<dbReference type="InterPro" id="IPR029045">
    <property type="entry name" value="ClpP/crotonase-like_dom_sf"/>
</dbReference>
<reference evidence="2 3" key="1">
    <citation type="submission" date="2016-03" db="EMBL/GenBank/DDBJ databases">
        <title>Microsymbionts genomes from the relict species Vavilovia formosa (Stev.) Fed.</title>
        <authorList>
            <person name="Kopat V."/>
            <person name="Chirak E."/>
            <person name="Kimeklis A."/>
            <person name="Andronov E."/>
        </authorList>
    </citation>
    <scope>NUCLEOTIDE SEQUENCE [LARGE SCALE GENOMIC DNA]</scope>
    <source>
        <strain evidence="2 3">Vaf07</strain>
    </source>
</reference>
<dbReference type="SUPFAM" id="SSF52096">
    <property type="entry name" value="ClpP/crotonase"/>
    <property type="match status" value="1"/>
</dbReference>
<dbReference type="OrthoDB" id="8227073at2"/>
<evidence type="ECO:0000256" key="1">
    <source>
        <dbReference type="SAM" id="SignalP"/>
    </source>
</evidence>
<organism evidence="2 3">
    <name type="scientific">Tardiphaga robiniae</name>
    <dbReference type="NCBI Taxonomy" id="943830"/>
    <lineage>
        <taxon>Bacteria</taxon>
        <taxon>Pseudomonadati</taxon>
        <taxon>Pseudomonadota</taxon>
        <taxon>Alphaproteobacteria</taxon>
        <taxon>Hyphomicrobiales</taxon>
        <taxon>Nitrobacteraceae</taxon>
        <taxon>Tardiphaga</taxon>
    </lineage>
</organism>
<proteinExistence type="predicted"/>
<protein>
    <submittedName>
        <fullName evidence="2">Uncharacterized protein</fullName>
    </submittedName>
</protein>
<name>A0A163XE78_9BRAD</name>
<comment type="caution">
    <text evidence="2">The sequence shown here is derived from an EMBL/GenBank/DDBJ whole genome shotgun (WGS) entry which is preliminary data.</text>
</comment>
<dbReference type="EMBL" id="LVYV01000054">
    <property type="protein sequence ID" value="KZD20798.1"/>
    <property type="molecule type" value="Genomic_DNA"/>
</dbReference>
<feature type="signal peptide" evidence="1">
    <location>
        <begin position="1"/>
        <end position="22"/>
    </location>
</feature>
<keyword evidence="1" id="KW-0732">Signal</keyword>
<accession>A0A163XE78</accession>
<evidence type="ECO:0000313" key="2">
    <source>
        <dbReference type="EMBL" id="KZD20798.1"/>
    </source>
</evidence>
<dbReference type="Proteomes" id="UP000076574">
    <property type="component" value="Unassembled WGS sequence"/>
</dbReference>
<gene>
    <name evidence="2" type="ORF">A4A58_16220</name>
</gene>